<dbReference type="InterPro" id="IPR029021">
    <property type="entry name" value="Prot-tyrosine_phosphatase-like"/>
</dbReference>
<dbReference type="RefSeq" id="WP_282584926.1">
    <property type="nucleotide sequence ID" value="NZ_JAMOIM010000006.1"/>
</dbReference>
<dbReference type="Proteomes" id="UP001165667">
    <property type="component" value="Unassembled WGS sequence"/>
</dbReference>
<name>A0AA41YU08_9HYPH</name>
<evidence type="ECO:0000313" key="2">
    <source>
        <dbReference type="Proteomes" id="UP001165667"/>
    </source>
</evidence>
<dbReference type="EMBL" id="JAMOIM010000006">
    <property type="protein sequence ID" value="MCW6508556.1"/>
    <property type="molecule type" value="Genomic_DNA"/>
</dbReference>
<dbReference type="AlphaFoldDB" id="A0AA41YU08"/>
<evidence type="ECO:0000313" key="1">
    <source>
        <dbReference type="EMBL" id="MCW6508556.1"/>
    </source>
</evidence>
<dbReference type="InterPro" id="IPR016130">
    <property type="entry name" value="Tyr_Pase_AS"/>
</dbReference>
<dbReference type="Gene3D" id="3.90.190.10">
    <property type="entry name" value="Protein tyrosine phosphatase superfamily"/>
    <property type="match status" value="1"/>
</dbReference>
<sequence length="206" mass="22393">MPTEAPLPPISLLTICGLSELGDHGQRAVTHVLSILDPEVPDPADFDAYDAHHRMTLRFHDAIEPSGTVELPTPEHVDAILAFGQALHEPEPRDDLHLLVHCHMGISRSTAAMAMLLAQAAPHEDEDAILGRILATREKAWPNSRMIGFADERLGRDGRLTAAVGRLYARQLARSPEIATFMNANARSHEVAMAAVGARELGLMTP</sequence>
<accession>A0AA41YU08</accession>
<protein>
    <submittedName>
        <fullName evidence="1">Protein-tyrosine-phosphatase</fullName>
    </submittedName>
</protein>
<organism evidence="1 2">
    <name type="scientific">Lichenifustis flavocetrariae</name>
    <dbReference type="NCBI Taxonomy" id="2949735"/>
    <lineage>
        <taxon>Bacteria</taxon>
        <taxon>Pseudomonadati</taxon>
        <taxon>Pseudomonadota</taxon>
        <taxon>Alphaproteobacteria</taxon>
        <taxon>Hyphomicrobiales</taxon>
        <taxon>Lichenihabitantaceae</taxon>
        <taxon>Lichenifustis</taxon>
    </lineage>
</organism>
<dbReference type="SUPFAM" id="SSF52799">
    <property type="entry name" value="(Phosphotyrosine protein) phosphatases II"/>
    <property type="match status" value="1"/>
</dbReference>
<keyword evidence="2" id="KW-1185">Reference proteome</keyword>
<dbReference type="PROSITE" id="PS00383">
    <property type="entry name" value="TYR_PHOSPHATASE_1"/>
    <property type="match status" value="1"/>
</dbReference>
<reference evidence="1" key="1">
    <citation type="submission" date="2022-05" db="EMBL/GenBank/DDBJ databases">
        <authorList>
            <person name="Pankratov T."/>
        </authorList>
    </citation>
    <scope>NUCLEOTIDE SEQUENCE</scope>
    <source>
        <strain evidence="1">BP6-180914</strain>
    </source>
</reference>
<proteinExistence type="predicted"/>
<comment type="caution">
    <text evidence="1">The sequence shown here is derived from an EMBL/GenBank/DDBJ whole genome shotgun (WGS) entry which is preliminary data.</text>
</comment>
<gene>
    <name evidence="1" type="ORF">M8523_11055</name>
</gene>